<evidence type="ECO:0000259" key="11">
    <source>
        <dbReference type="Pfam" id="PF07715"/>
    </source>
</evidence>
<sequence length="1179" mass="129894">MLQGILIPALLLLGNSLFLQAYGQNKEMPFKMALDKIGALYGTSFIYEDNLFDKEPAVRFEVPANTQREIGEVLKELLYPRNYLFLFVDKTHYTIIKSKKSTTEKLEAPAGATPQTRLVYGKITDESGKPVEGATVVADGARVATVSAGDGAYRMYIPEGINTLGISYIGKLTQHVPVGASGEANVILFSESASLSEVVVVSTGLQQLPKERATGSFSVVSSKQLEQTPTPNILQRLETQVPGLMLTMLNGDNTMAYGGNLISPDPAAKAGIYTMKVRGTSTLNADQYPLVVIDGFPAEVDLRTLNPNDVEQVTVLKDAAAASIWGIRATNGVIVIQTKKGRLNQKTGISFNSNVGWAPKSVLNNQHLLTSAQMLDFEKELVDKNLVIDYSANDFAPGISQGMSLLQRAKRGEITQDQLNQQLAALGASTNYNEFGKYFMSAPNTQSYNLSVNGGGNAYSFFTSASYAREQTNLKGSATSRITLTSNQTFKIAKVIDFSSNVRLSFVNAAYNSIGLSALVNRSLPFMPYDHVVDADGNGIGYYQKFNQAFSDKLISRGYLDYRYNYLQEQQNMDNTIKETNLTGNFSVTAPVPLVKGLTANVLYSIEKSFSNSRNFQNEYTFAARDFMNQGTSYDAGTDVATMNVPKGGILSLQQNTRNNYSLRGQLTYSGKLGYDHELNMIAGSEIRQTYDVISPDLAYGWNDYAQRRVAVPTTYASMYGYDLNAPLASGYSDQQRRFLSYFSNAAYTFKGKYTVSGSVRFDDYNNFGLDVKYRSKPFWSSGASWNVLRESFMQQAKWVSGLTLRATYGISGNIDRTAHPEATIAFGSNDYVTNYPTAFIVSPANPELRWETTSTFNIGTDFAFLNQRITGSFEYYAKHGKDLFANFNTDPTLGFSQLNRNTATLDAKGFEGSLTGNIISKKNLSWSVTVTYAYNKNTITDNRYGIPVGIANSPIGAGYIKGYPTTYLFVYRFAGLDNKGQSVVYDQKNNKVTSAQSLTDINDLKYAGTTTPKYFGSINQNLRVGNFTLGAQLTYRLGYVFLKNSVPLYVSRSTVAYSLNGDIAKRWKQAGDEAFTNVPGLGGITYTSYLRYTYSDLNVLPGGYIRLQQVSLGYNLPDNLFKKLGMKNVNVQGVVRNLGLIWRKNKEGIDPDFQVGSTGTGLRLAPTPLYSFSINANF</sequence>
<dbReference type="Pfam" id="PF13715">
    <property type="entry name" value="CarbopepD_reg_2"/>
    <property type="match status" value="1"/>
</dbReference>
<evidence type="ECO:0000256" key="4">
    <source>
        <dbReference type="ARBA" id="ARBA00022692"/>
    </source>
</evidence>
<dbReference type="Gene3D" id="2.40.170.20">
    <property type="entry name" value="TonB-dependent receptor, beta-barrel domain"/>
    <property type="match status" value="1"/>
</dbReference>
<evidence type="ECO:0000256" key="3">
    <source>
        <dbReference type="ARBA" id="ARBA00022452"/>
    </source>
</evidence>
<dbReference type="Gene3D" id="2.60.40.1120">
    <property type="entry name" value="Carboxypeptidase-like, regulatory domain"/>
    <property type="match status" value="1"/>
</dbReference>
<dbReference type="Proteomes" id="UP000186917">
    <property type="component" value="Unassembled WGS sequence"/>
</dbReference>
<keyword evidence="5 9" id="KW-0798">TonB box</keyword>
<dbReference type="InterPro" id="IPR008969">
    <property type="entry name" value="CarboxyPept-like_regulatory"/>
</dbReference>
<evidence type="ECO:0000256" key="5">
    <source>
        <dbReference type="ARBA" id="ARBA00023077"/>
    </source>
</evidence>
<dbReference type="EMBL" id="FTOR01000005">
    <property type="protein sequence ID" value="SIT21548.1"/>
    <property type="molecule type" value="Genomic_DNA"/>
</dbReference>
<dbReference type="InterPro" id="IPR036942">
    <property type="entry name" value="Beta-barrel_TonB_sf"/>
</dbReference>
<comment type="similarity">
    <text evidence="8 9">Belongs to the TonB-dependent receptor family.</text>
</comment>
<dbReference type="PROSITE" id="PS52016">
    <property type="entry name" value="TONB_DEPENDENT_REC_3"/>
    <property type="match status" value="1"/>
</dbReference>
<dbReference type="InterPro" id="IPR000531">
    <property type="entry name" value="Beta-barrel_TonB"/>
</dbReference>
<evidence type="ECO:0000256" key="1">
    <source>
        <dbReference type="ARBA" id="ARBA00004571"/>
    </source>
</evidence>
<evidence type="ECO:0000256" key="9">
    <source>
        <dbReference type="RuleBase" id="RU003357"/>
    </source>
</evidence>
<evidence type="ECO:0000256" key="2">
    <source>
        <dbReference type="ARBA" id="ARBA00022448"/>
    </source>
</evidence>
<keyword evidence="13" id="KW-1185">Reference proteome</keyword>
<dbReference type="InterPro" id="IPR039426">
    <property type="entry name" value="TonB-dep_rcpt-like"/>
</dbReference>
<dbReference type="NCBIfam" id="TIGR04056">
    <property type="entry name" value="OMP_RagA_SusC"/>
    <property type="match status" value="1"/>
</dbReference>
<reference evidence="13" key="1">
    <citation type="submission" date="2017-01" db="EMBL/GenBank/DDBJ databases">
        <authorList>
            <person name="Varghese N."/>
            <person name="Submissions S."/>
        </authorList>
    </citation>
    <scope>NUCLEOTIDE SEQUENCE [LARGE SCALE GENOMIC DNA]</scope>
    <source>
        <strain evidence="13">DSM 21054</strain>
    </source>
</reference>
<dbReference type="STRING" id="477680.SAMN05421788_105159"/>
<gene>
    <name evidence="12" type="ORF">SAMN05421788_105159</name>
</gene>
<feature type="domain" description="TonB-dependent receptor plug" evidence="11">
    <location>
        <begin position="210"/>
        <end position="333"/>
    </location>
</feature>
<feature type="domain" description="TonB-dependent receptor-like beta-barrel" evidence="10">
    <location>
        <begin position="555"/>
        <end position="1139"/>
    </location>
</feature>
<dbReference type="InterPro" id="IPR037066">
    <property type="entry name" value="Plug_dom_sf"/>
</dbReference>
<dbReference type="Pfam" id="PF00593">
    <property type="entry name" value="TonB_dep_Rec_b-barrel"/>
    <property type="match status" value="1"/>
</dbReference>
<dbReference type="InterPro" id="IPR012910">
    <property type="entry name" value="Plug_dom"/>
</dbReference>
<comment type="subcellular location">
    <subcellularLocation>
        <location evidence="1 8">Cell outer membrane</location>
        <topology evidence="1 8">Multi-pass membrane protein</topology>
    </subcellularLocation>
</comment>
<keyword evidence="2 8" id="KW-0813">Transport</keyword>
<evidence type="ECO:0000259" key="10">
    <source>
        <dbReference type="Pfam" id="PF00593"/>
    </source>
</evidence>
<dbReference type="InterPro" id="IPR023997">
    <property type="entry name" value="TonB-dep_OMP_SusC/RagA_CS"/>
</dbReference>
<evidence type="ECO:0000256" key="8">
    <source>
        <dbReference type="PROSITE-ProRule" id="PRU01360"/>
    </source>
</evidence>
<dbReference type="Pfam" id="PF07715">
    <property type="entry name" value="Plug"/>
    <property type="match status" value="1"/>
</dbReference>
<evidence type="ECO:0000256" key="6">
    <source>
        <dbReference type="ARBA" id="ARBA00023136"/>
    </source>
</evidence>
<keyword evidence="4 8" id="KW-0812">Transmembrane</keyword>
<evidence type="ECO:0000313" key="12">
    <source>
        <dbReference type="EMBL" id="SIT21548.1"/>
    </source>
</evidence>
<dbReference type="SUPFAM" id="SSF49464">
    <property type="entry name" value="Carboxypeptidase regulatory domain-like"/>
    <property type="match status" value="1"/>
</dbReference>
<dbReference type="InterPro" id="IPR023996">
    <property type="entry name" value="TonB-dep_OMP_SusC/RagA"/>
</dbReference>
<keyword evidence="7 8" id="KW-0998">Cell outer membrane</keyword>
<keyword evidence="3 8" id="KW-1134">Transmembrane beta strand</keyword>
<keyword evidence="6 8" id="KW-0472">Membrane</keyword>
<dbReference type="SUPFAM" id="SSF56935">
    <property type="entry name" value="Porins"/>
    <property type="match status" value="1"/>
</dbReference>
<proteinExistence type="inferred from homology"/>
<organism evidence="12 13">
    <name type="scientific">Filimonas lacunae</name>
    <dbReference type="NCBI Taxonomy" id="477680"/>
    <lineage>
        <taxon>Bacteria</taxon>
        <taxon>Pseudomonadati</taxon>
        <taxon>Bacteroidota</taxon>
        <taxon>Chitinophagia</taxon>
        <taxon>Chitinophagales</taxon>
        <taxon>Chitinophagaceae</taxon>
        <taxon>Filimonas</taxon>
    </lineage>
</organism>
<evidence type="ECO:0000313" key="13">
    <source>
        <dbReference type="Proteomes" id="UP000186917"/>
    </source>
</evidence>
<dbReference type="GO" id="GO:0009279">
    <property type="term" value="C:cell outer membrane"/>
    <property type="evidence" value="ECO:0007669"/>
    <property type="project" value="UniProtKB-SubCell"/>
</dbReference>
<accession>A0A1N7QFC1</accession>
<dbReference type="Gene3D" id="2.170.130.10">
    <property type="entry name" value="TonB-dependent receptor, plug domain"/>
    <property type="match status" value="1"/>
</dbReference>
<dbReference type="AlphaFoldDB" id="A0A1N7QFC1"/>
<dbReference type="NCBIfam" id="TIGR04057">
    <property type="entry name" value="SusC_RagA_signa"/>
    <property type="match status" value="1"/>
</dbReference>
<name>A0A1N7QFC1_9BACT</name>
<evidence type="ECO:0000256" key="7">
    <source>
        <dbReference type="ARBA" id="ARBA00023237"/>
    </source>
</evidence>
<protein>
    <submittedName>
        <fullName evidence="12">TonB-linked outer membrane protein, SusC/RagA family</fullName>
    </submittedName>
</protein>